<dbReference type="InParanoid" id="A0A7R8V675"/>
<dbReference type="InterPro" id="IPR045232">
    <property type="entry name" value="FAM234"/>
</dbReference>
<feature type="region of interest" description="Disordered" evidence="5">
    <location>
        <begin position="35"/>
        <end position="63"/>
    </location>
</feature>
<evidence type="ECO:0000256" key="1">
    <source>
        <dbReference type="ARBA" id="ARBA00004167"/>
    </source>
</evidence>
<dbReference type="AlphaFoldDB" id="A0A7R8V675"/>
<dbReference type="InterPro" id="IPR028994">
    <property type="entry name" value="Integrin_alpha_N"/>
</dbReference>
<feature type="compositionally biased region" description="Basic and acidic residues" evidence="5">
    <location>
        <begin position="35"/>
        <end position="47"/>
    </location>
</feature>
<dbReference type="Gene3D" id="2.130.10.10">
    <property type="entry name" value="YVTN repeat-like/Quinoprotein amine dehydrogenase"/>
    <property type="match status" value="1"/>
</dbReference>
<evidence type="ECO:0000259" key="7">
    <source>
        <dbReference type="Pfam" id="PF23727"/>
    </source>
</evidence>
<dbReference type="InterPro" id="IPR015943">
    <property type="entry name" value="WD40/YVTN_repeat-like_dom_sf"/>
</dbReference>
<keyword evidence="3 6" id="KW-1133">Transmembrane helix</keyword>
<evidence type="ECO:0000256" key="3">
    <source>
        <dbReference type="ARBA" id="ARBA00022989"/>
    </source>
</evidence>
<dbReference type="FunCoup" id="A0A7R8V675">
    <property type="interactions" value="10"/>
</dbReference>
<evidence type="ECO:0000256" key="2">
    <source>
        <dbReference type="ARBA" id="ARBA00022692"/>
    </source>
</evidence>
<comment type="subcellular location">
    <subcellularLocation>
        <location evidence="1">Membrane</location>
        <topology evidence="1">Single-pass membrane protein</topology>
    </subcellularLocation>
</comment>
<evidence type="ECO:0000256" key="5">
    <source>
        <dbReference type="SAM" id="MobiDB-lite"/>
    </source>
</evidence>
<dbReference type="GO" id="GO:0016020">
    <property type="term" value="C:membrane"/>
    <property type="evidence" value="ECO:0007669"/>
    <property type="project" value="UniProtKB-SubCell"/>
</dbReference>
<evidence type="ECO:0000256" key="6">
    <source>
        <dbReference type="SAM" id="Phobius"/>
    </source>
</evidence>
<dbReference type="InterPro" id="IPR055409">
    <property type="entry name" value="Beta-prop_FAM234A_B"/>
</dbReference>
<protein>
    <recommendedName>
        <fullName evidence="7">FAM234A/B beta-propeller domain-containing protein</fullName>
    </recommendedName>
</protein>
<dbReference type="Proteomes" id="UP000594454">
    <property type="component" value="Chromosome 6"/>
</dbReference>
<feature type="region of interest" description="Disordered" evidence="5">
    <location>
        <begin position="614"/>
        <end position="636"/>
    </location>
</feature>
<evidence type="ECO:0000313" key="9">
    <source>
        <dbReference type="Proteomes" id="UP000594454"/>
    </source>
</evidence>
<keyword evidence="2 6" id="KW-0812">Transmembrane</keyword>
<evidence type="ECO:0000313" key="8">
    <source>
        <dbReference type="EMBL" id="CAD7093611.1"/>
    </source>
</evidence>
<proteinExistence type="predicted"/>
<feature type="compositionally biased region" description="Polar residues" evidence="5">
    <location>
        <begin position="621"/>
        <end position="631"/>
    </location>
</feature>
<name>A0A7R8V675_HERIL</name>
<reference evidence="8 9" key="1">
    <citation type="submission" date="2020-11" db="EMBL/GenBank/DDBJ databases">
        <authorList>
            <person name="Wallbank WR R."/>
            <person name="Pardo Diaz C."/>
            <person name="Kozak K."/>
            <person name="Martin S."/>
            <person name="Jiggins C."/>
            <person name="Moest M."/>
            <person name="Warren A I."/>
            <person name="Generalovic N T."/>
            <person name="Byers J.R.P. K."/>
            <person name="Montejo-Kovacevich G."/>
            <person name="Yen C E."/>
        </authorList>
    </citation>
    <scope>NUCLEOTIDE SEQUENCE [LARGE SCALE GENOMIC DNA]</scope>
</reference>
<feature type="domain" description="FAM234A/B beta-propeller" evidence="7">
    <location>
        <begin position="164"/>
        <end position="328"/>
    </location>
</feature>
<gene>
    <name evidence="8" type="ORF">HERILL_LOCUS15885</name>
</gene>
<accession>A0A7R8V675</accession>
<dbReference type="SUPFAM" id="SSF69318">
    <property type="entry name" value="Integrin alpha N-terminal domain"/>
    <property type="match status" value="1"/>
</dbReference>
<evidence type="ECO:0000256" key="4">
    <source>
        <dbReference type="ARBA" id="ARBA00023136"/>
    </source>
</evidence>
<keyword evidence="4 6" id="KW-0472">Membrane</keyword>
<sequence length="924" mass="104644">MLKMRPYVPSDRIAIRDSIDEECSDDIEDDVFIRDGKSGKNNEEKGLKRPLMAPRRKNSKTPNPIPIMKKHRRCWKCCEPFCYGLAAVVILVALILLAALLLTMFPIPLQKIKVWLRRDVPLNAQLAKFDILKPEQVPCSQISVQRVWSTPFVRLNSESPVRKADLNGDKIDDIVFGYGIDDSIPRENYLKCVSHRLETEVPCEGGVLALDGATGRTLWQRWTVANVFSLYCNVDLDSDEIIDCFVAGGGGLISAISGKTGSVIWEFKELEVETNSPILTDLYTISAIRDLDSDQVPDILAVHVEERETSRAGHIKLISGKTGKVIRSIPTPFRQEVFVPIQVLNDLDGTEQLLIVTGGQNTPGGLYKIRLHSVMNYFSYKEFFPIYQTESTGFMVPAVLSDINGDNVADIVVSAFNTTVYAFDGKNGSILWSYMFPTSESISSIVPGHFDSDNITDFMVKYNTGSGFPVYYYSETTILSGASGLPLLDAMMTDSGGPNGLLGGISVSQTFGGDIFLHWQVQCRGKYDAKDAYIFIPDSDIILQSRADTCLLRYNTSTVLKLYAITRHIEPPGAVIFSSDDLNLRLNRTETAQTQKNSKSPIKHPKILKKLMTKDQPPPVETQSQEQTTVHSTDKKRIEVPKIRTKYPRPILDNNLMNSVQQEVESVYDPVFYRPYANQPGKEFKDDYESEGNAEEYEPMYNDDQQRPIHFRSKYPINRDVRSESVEIEEVLSNQTKDKVRPHSNTNEEPYNLWDLELEKEEEDAAKEARTHDYVSRQTRESDEKQNFLPSISSTGVLTESLDKSANSSIDFVFVLNVRESEVYPPLLLPEDVHCLDEKMNGYGRLPKEELESLQKQYLKQCLHSRLPNMEPDLPRFESQMVVTRISISCTCRDLQRSEVCSRIESMDKQKWTEFMGNWGNGIF</sequence>
<dbReference type="PANTHER" id="PTHR21419">
    <property type="match status" value="1"/>
</dbReference>
<dbReference type="OrthoDB" id="567787at2759"/>
<feature type="transmembrane region" description="Helical" evidence="6">
    <location>
        <begin position="81"/>
        <end position="105"/>
    </location>
</feature>
<dbReference type="PANTHER" id="PTHR21419:SF30">
    <property type="entry name" value="IG-LIKE DOMAIN-CONTAINING PROTEIN"/>
    <property type="match status" value="1"/>
</dbReference>
<dbReference type="Pfam" id="PF23727">
    <property type="entry name" value="Beta-prop_FAM234A_B"/>
    <property type="match status" value="1"/>
</dbReference>
<keyword evidence="9" id="KW-1185">Reference proteome</keyword>
<dbReference type="EMBL" id="LR899014">
    <property type="protein sequence ID" value="CAD7093611.1"/>
    <property type="molecule type" value="Genomic_DNA"/>
</dbReference>
<organism evidence="8 9">
    <name type="scientific">Hermetia illucens</name>
    <name type="common">Black soldier fly</name>
    <dbReference type="NCBI Taxonomy" id="343691"/>
    <lineage>
        <taxon>Eukaryota</taxon>
        <taxon>Metazoa</taxon>
        <taxon>Ecdysozoa</taxon>
        <taxon>Arthropoda</taxon>
        <taxon>Hexapoda</taxon>
        <taxon>Insecta</taxon>
        <taxon>Pterygota</taxon>
        <taxon>Neoptera</taxon>
        <taxon>Endopterygota</taxon>
        <taxon>Diptera</taxon>
        <taxon>Brachycera</taxon>
        <taxon>Stratiomyomorpha</taxon>
        <taxon>Stratiomyidae</taxon>
        <taxon>Hermetiinae</taxon>
        <taxon>Hermetia</taxon>
    </lineage>
</organism>